<protein>
    <submittedName>
        <fullName evidence="2">Uncharacterized protein</fullName>
    </submittedName>
</protein>
<reference evidence="2 3" key="1">
    <citation type="submission" date="2018-12" db="EMBL/GenBank/DDBJ databases">
        <title>Croceicoccus ponticola sp. nov., a lipolytic bacterium isolated from seawater.</title>
        <authorList>
            <person name="Yoon J.-H."/>
        </authorList>
    </citation>
    <scope>NUCLEOTIDE SEQUENCE [LARGE SCALE GENOMIC DNA]</scope>
    <source>
        <strain evidence="2 3">GM-16</strain>
    </source>
</reference>
<keyword evidence="1" id="KW-1133">Transmembrane helix</keyword>
<dbReference type="EMBL" id="RXOL01000006">
    <property type="protein sequence ID" value="RVQ65808.1"/>
    <property type="molecule type" value="Genomic_DNA"/>
</dbReference>
<dbReference type="OrthoDB" id="7510603at2"/>
<accession>A0A437GW00</accession>
<organism evidence="2 3">
    <name type="scientific">Croceicoccus ponticola</name>
    <dbReference type="NCBI Taxonomy" id="2217664"/>
    <lineage>
        <taxon>Bacteria</taxon>
        <taxon>Pseudomonadati</taxon>
        <taxon>Pseudomonadota</taxon>
        <taxon>Alphaproteobacteria</taxon>
        <taxon>Sphingomonadales</taxon>
        <taxon>Erythrobacteraceae</taxon>
        <taxon>Croceicoccus</taxon>
    </lineage>
</organism>
<sequence>MKWAFWIFASLYALAMTLFLISLFGWFGQDQDPLSAVFLLPLGLPWNIIADKIGLTGFAFTAMAPAINAGILYWLWKR</sequence>
<name>A0A437GW00_9SPHN</name>
<keyword evidence="1" id="KW-0472">Membrane</keyword>
<keyword evidence="3" id="KW-1185">Reference proteome</keyword>
<proteinExistence type="predicted"/>
<evidence type="ECO:0000313" key="3">
    <source>
        <dbReference type="Proteomes" id="UP000283003"/>
    </source>
</evidence>
<dbReference type="AlphaFoldDB" id="A0A437GW00"/>
<comment type="caution">
    <text evidence="2">The sequence shown here is derived from an EMBL/GenBank/DDBJ whole genome shotgun (WGS) entry which is preliminary data.</text>
</comment>
<keyword evidence="1" id="KW-0812">Transmembrane</keyword>
<gene>
    <name evidence="2" type="ORF">EKN06_12845</name>
</gene>
<evidence type="ECO:0000313" key="2">
    <source>
        <dbReference type="EMBL" id="RVQ65808.1"/>
    </source>
</evidence>
<feature type="transmembrane region" description="Helical" evidence="1">
    <location>
        <begin position="56"/>
        <end position="76"/>
    </location>
</feature>
<evidence type="ECO:0000256" key="1">
    <source>
        <dbReference type="SAM" id="Phobius"/>
    </source>
</evidence>
<dbReference type="Proteomes" id="UP000283003">
    <property type="component" value="Unassembled WGS sequence"/>
</dbReference>
<feature type="transmembrane region" description="Helical" evidence="1">
    <location>
        <begin position="6"/>
        <end position="27"/>
    </location>
</feature>